<dbReference type="InterPro" id="IPR027417">
    <property type="entry name" value="P-loop_NTPase"/>
</dbReference>
<keyword evidence="8" id="KW-1185">Reference proteome</keyword>
<evidence type="ECO:0000313" key="9">
    <source>
        <dbReference type="WBParaSite" id="Gr19_v10_g17700.t1"/>
    </source>
</evidence>
<evidence type="ECO:0000256" key="5">
    <source>
        <dbReference type="SAM" id="MobiDB-lite"/>
    </source>
</evidence>
<feature type="region of interest" description="Disordered" evidence="5">
    <location>
        <begin position="1200"/>
        <end position="1241"/>
    </location>
</feature>
<feature type="compositionally biased region" description="Basic and acidic residues" evidence="5">
    <location>
        <begin position="1796"/>
        <end position="1810"/>
    </location>
</feature>
<evidence type="ECO:0000259" key="6">
    <source>
        <dbReference type="PROSITE" id="PS51192"/>
    </source>
</evidence>
<keyword evidence="3" id="KW-0347">Helicase</keyword>
<keyword evidence="2" id="KW-0378">Hydrolase</keyword>
<dbReference type="PANTHER" id="PTHR44533">
    <property type="entry name" value="DEAD/H RNA HELICASE, PUTATIVE-RELATED"/>
    <property type="match status" value="1"/>
</dbReference>
<protein>
    <submittedName>
        <fullName evidence="9">DEAD/DEAH box helicase</fullName>
    </submittedName>
</protein>
<dbReference type="SUPFAM" id="SSF52540">
    <property type="entry name" value="P-loop containing nucleoside triphosphate hydrolases"/>
    <property type="match status" value="1"/>
</dbReference>
<dbReference type="SMART" id="SM00487">
    <property type="entry name" value="DEXDc"/>
    <property type="match status" value="1"/>
</dbReference>
<dbReference type="FunFam" id="3.40.50.300:FF:001039">
    <property type="entry name" value="ATP-dependent RNA helicase DDX60"/>
    <property type="match status" value="1"/>
</dbReference>
<dbReference type="SMART" id="SM00490">
    <property type="entry name" value="HELICc"/>
    <property type="match status" value="1"/>
</dbReference>
<evidence type="ECO:0000256" key="4">
    <source>
        <dbReference type="ARBA" id="ARBA00022840"/>
    </source>
</evidence>
<feature type="compositionally biased region" description="Basic and acidic residues" evidence="5">
    <location>
        <begin position="528"/>
        <end position="540"/>
    </location>
</feature>
<feature type="region of interest" description="Disordered" evidence="5">
    <location>
        <begin position="1769"/>
        <end position="1810"/>
    </location>
</feature>
<dbReference type="GO" id="GO:0016787">
    <property type="term" value="F:hydrolase activity"/>
    <property type="evidence" value="ECO:0007669"/>
    <property type="project" value="UniProtKB-KW"/>
</dbReference>
<proteinExistence type="predicted"/>
<evidence type="ECO:0000256" key="3">
    <source>
        <dbReference type="ARBA" id="ARBA00022806"/>
    </source>
</evidence>
<dbReference type="CDD" id="cd18795">
    <property type="entry name" value="SF2_C_Ski2"/>
    <property type="match status" value="1"/>
</dbReference>
<organism evidence="8 9">
    <name type="scientific">Globodera rostochiensis</name>
    <name type="common">Golden nematode worm</name>
    <name type="synonym">Heterodera rostochiensis</name>
    <dbReference type="NCBI Taxonomy" id="31243"/>
    <lineage>
        <taxon>Eukaryota</taxon>
        <taxon>Metazoa</taxon>
        <taxon>Ecdysozoa</taxon>
        <taxon>Nematoda</taxon>
        <taxon>Chromadorea</taxon>
        <taxon>Rhabditida</taxon>
        <taxon>Tylenchina</taxon>
        <taxon>Tylenchomorpha</taxon>
        <taxon>Tylenchoidea</taxon>
        <taxon>Heteroderidae</taxon>
        <taxon>Heteroderinae</taxon>
        <taxon>Globodera</taxon>
    </lineage>
</organism>
<dbReference type="Gene3D" id="3.40.50.300">
    <property type="entry name" value="P-loop containing nucleotide triphosphate hydrolases"/>
    <property type="match status" value="2"/>
</dbReference>
<feature type="compositionally biased region" description="Basic and acidic residues" evidence="5">
    <location>
        <begin position="1222"/>
        <end position="1238"/>
    </location>
</feature>
<dbReference type="WBParaSite" id="Gr19_v10_g17700.t1">
    <property type="protein sequence ID" value="Gr19_v10_g17700.t1"/>
    <property type="gene ID" value="Gr19_v10_g17700"/>
</dbReference>
<name>A0A914HLE1_GLORO</name>
<dbReference type="GO" id="GO:0005524">
    <property type="term" value="F:ATP binding"/>
    <property type="evidence" value="ECO:0007669"/>
    <property type="project" value="UniProtKB-KW"/>
</dbReference>
<feature type="region of interest" description="Disordered" evidence="5">
    <location>
        <begin position="528"/>
        <end position="586"/>
    </location>
</feature>
<keyword evidence="4" id="KW-0067">ATP-binding</keyword>
<dbReference type="InterPro" id="IPR052431">
    <property type="entry name" value="SKI2_subfamily_helicases"/>
</dbReference>
<dbReference type="InterPro" id="IPR059032">
    <property type="entry name" value="WHD_DDX60"/>
</dbReference>
<feature type="compositionally biased region" description="Basic and acidic residues" evidence="5">
    <location>
        <begin position="1200"/>
        <end position="1215"/>
    </location>
</feature>
<evidence type="ECO:0000256" key="2">
    <source>
        <dbReference type="ARBA" id="ARBA00022801"/>
    </source>
</evidence>
<dbReference type="GO" id="GO:0005737">
    <property type="term" value="C:cytoplasm"/>
    <property type="evidence" value="ECO:0007669"/>
    <property type="project" value="TreeGrafter"/>
</dbReference>
<feature type="domain" description="Helicase C-terminal" evidence="7">
    <location>
        <begin position="1267"/>
        <end position="1412"/>
    </location>
</feature>
<accession>A0A914HLE1</accession>
<dbReference type="PROSITE" id="PS51192">
    <property type="entry name" value="HELICASE_ATP_BIND_1"/>
    <property type="match status" value="1"/>
</dbReference>
<dbReference type="GO" id="GO:0003676">
    <property type="term" value="F:nucleic acid binding"/>
    <property type="evidence" value="ECO:0007669"/>
    <property type="project" value="InterPro"/>
</dbReference>
<dbReference type="PROSITE" id="PS51194">
    <property type="entry name" value="HELICASE_CTER"/>
    <property type="match status" value="1"/>
</dbReference>
<dbReference type="InterPro" id="IPR014001">
    <property type="entry name" value="Helicase_ATP-bd"/>
</dbReference>
<dbReference type="InterPro" id="IPR055124">
    <property type="entry name" value="PIN-like_DDX60"/>
</dbReference>
<keyword evidence="1" id="KW-0547">Nucleotide-binding</keyword>
<dbReference type="Pfam" id="PF26076">
    <property type="entry name" value="WHD_DDX60"/>
    <property type="match status" value="1"/>
</dbReference>
<dbReference type="InterPro" id="IPR001650">
    <property type="entry name" value="Helicase_C-like"/>
</dbReference>
<feature type="compositionally biased region" description="Basic and acidic residues" evidence="5">
    <location>
        <begin position="565"/>
        <end position="586"/>
    </location>
</feature>
<dbReference type="Pfam" id="PF00270">
    <property type="entry name" value="DEAD"/>
    <property type="match status" value="1"/>
</dbReference>
<dbReference type="PANTHER" id="PTHR44533:SF4">
    <property type="entry name" value="DEAD_H RNA HELICASE, PUTATIVE-RELATED"/>
    <property type="match status" value="1"/>
</dbReference>
<feature type="region of interest" description="Disordered" evidence="5">
    <location>
        <begin position="983"/>
        <end position="1002"/>
    </location>
</feature>
<feature type="compositionally biased region" description="Basic and acidic residues" evidence="5">
    <location>
        <begin position="1772"/>
        <end position="1782"/>
    </location>
</feature>
<dbReference type="InterPro" id="IPR011545">
    <property type="entry name" value="DEAD/DEAH_box_helicase_dom"/>
</dbReference>
<feature type="region of interest" description="Disordered" evidence="5">
    <location>
        <begin position="1428"/>
        <end position="1449"/>
    </location>
</feature>
<evidence type="ECO:0000259" key="7">
    <source>
        <dbReference type="PROSITE" id="PS51194"/>
    </source>
</evidence>
<evidence type="ECO:0000256" key="1">
    <source>
        <dbReference type="ARBA" id="ARBA00022741"/>
    </source>
</evidence>
<sequence>MEEPSETNEYAAIEGDHQLDLETIRLIPCPYSDIIAEFADVEIFVISLDSLLLELCAHRYHNWTLGGQTIVLCEQVKQFLGGLEELNAKFKLVTFTELAPLFQQDAFLAFLHPFLLSWVAKSKWADDLDTFKSPLDEKWNEYLHQLTPSFMLLSLENPPNIVNEPINFADRFISLAFALINEAIPVVLFSGFVINFTSVNAFRFSTVPLNIDKFKQKIRDKWPECPNQTSRPLNSQLVASCRDIAEFWAVVLCEELKETESDGETFEEFQKFCNAVLLSALVCVELGVKRRYLDVEEEQRKGPSPTANKFRRKLLERAQKLLSGSVAESIHFALDDLWDGRMVFTCFRRIMSGEKVLPLRRQEKFAQLHKSAGLAVAIPTDLEDKLLDPMSPSENSARQNAIEQCPFYTVNNELLRQFIPDLIENVDAHQKCIKTFPLDFSKQAQTQLGWKFNNIEDPLLIREEEQREWEKTQLADSRKANRLLYRRQDLSKWYQLFSDSLEGQMLVDFTRVPKTNVVEVETNGKQIEKKEKEGKKEKEAATGSKAGKKGGKPGAGGGKAGTQLSKKDQILKESREKKNKEQVDSDKQKIEYATGIKANAIAALDDLLRRLELDESKALCMYQKMLRYNEMFFDRLDAFESIDQKRMAALELVESIKVILNKYYEYLDIPQKEKIQHLWASLGFSIANSSKRRPEKAYSLDINLVYYQLQYGGRMLDILSEPKKDERVTGFLPDAWQRKMLDAVDQDKSALIVAPTSAGKTFVSYYCIEKVLRKSNDDVVVYISPSKALTNQYIGSVYARFRSKNMSGGKVLYGIYTNEILNNPLNCQVLVTIPDCFEQILLSTSSKCQEFISRIRYVILDEVHCINQKDTQGLSLGHIWEHIFLLIRCPFLALSATIGNIEELRNWLQEAEQLKPIDDTSARKVELITYDERWSELEIAVQKIRDCPKGVQFETDETKFLRGSSVASGDIADELVEEATASANERASVTSRASNNNSPVPSESQATWSDVIQFFNPFSVYKLDKLRMFGIPADQRLTARQVLELYQMMSDVDETVKEEFEPCKYFKQFFVANSADDPVWLNRQHLRKFETALKDRFVHWMQEDKSKIDRIFNRFEAEIRDEFEKRSKLSNMRNSALFNIMRLIDQLKQKAQIPALCFNDDREICEHLAIRVFNELQKREENYKSSPMFQNRYNFKAEEKAQKLAKRKRDEEEKAAKRKTKRTDEEGNVERGEKKDDTSPADSDQFALLRIRMREDLNRFKLYGPWTDEDIYNRVVERMRKTKSKDPMKKSTEILVKLFERGIGFHHDGLSNAERSAVEALFRRGFLGVVFSTSTLALGMNLPCKTVVFGIDTPKLTPLQFRQMSGRAGRRGFDPAGTVIFMSLPTSKIRRLLTASLATLRGNAPFTAAFLLRLFAYINSGIDGKRNKLETNEPQKLKGGGAGKGQKQQLLDTSDVQNEVVRRKAALTLLMAPFVLKTKHKLVENREEKSEELLVFTRMLKSLALFNVQLLRRLQMLDEKCYLHGFAQFALHMSQREPGNLVFVRLLQEGVFHRYFGKSNLFHQGDLGPAKDDWVCILAYIFTQKMLPFYDNLAIKTEAIPILPPMNEIIATEIEKHNQEVDELMLACLQLASVDRRLDNPVFALSGLSAQCLSGSQINFVPAFRSEFILDERLVPLTHLTRSDHRGVKIHHNSYAYDFWKNPDLEALCSKNKLSKGERWYLINDFTKMLTEIANGLSYIAQPKDPLYKVAKEVAEEYDEHFRTAFRMKRKEGKDDKDKAKEEEEEAEEEAAVVVVKEEPTQEKKDTPTV</sequence>
<dbReference type="Pfam" id="PF00271">
    <property type="entry name" value="Helicase_C"/>
    <property type="match status" value="1"/>
</dbReference>
<reference evidence="9" key="1">
    <citation type="submission" date="2022-11" db="UniProtKB">
        <authorList>
            <consortium name="WormBaseParasite"/>
        </authorList>
    </citation>
    <scope>IDENTIFICATION</scope>
</reference>
<feature type="domain" description="Helicase ATP-binding" evidence="6">
    <location>
        <begin position="741"/>
        <end position="916"/>
    </location>
</feature>
<evidence type="ECO:0000313" key="8">
    <source>
        <dbReference type="Proteomes" id="UP000887572"/>
    </source>
</evidence>
<dbReference type="Pfam" id="PF23002">
    <property type="entry name" value="PIN-like_DDX60"/>
    <property type="match status" value="1"/>
</dbReference>
<dbReference type="GO" id="GO:0004386">
    <property type="term" value="F:helicase activity"/>
    <property type="evidence" value="ECO:0007669"/>
    <property type="project" value="UniProtKB-KW"/>
</dbReference>
<dbReference type="Proteomes" id="UP000887572">
    <property type="component" value="Unplaced"/>
</dbReference>